<accession>R0K031</accession>
<name>R0K031_EXST2</name>
<evidence type="ECO:0000313" key="3">
    <source>
        <dbReference type="Proteomes" id="UP000016935"/>
    </source>
</evidence>
<dbReference type="AlphaFoldDB" id="R0K031"/>
<feature type="signal peptide" evidence="1">
    <location>
        <begin position="1"/>
        <end position="22"/>
    </location>
</feature>
<dbReference type="GeneID" id="19396622"/>
<sequence>MHFKNFAVAAFSAFFLTGTVSAAGGGWCHERGNCCYSSGAACRRQGGLGVVLTGFCNEGSYDPSLWTLCEDVNVTRKQCDADCCDIKTGWGRGCP</sequence>
<reference evidence="2 3" key="1">
    <citation type="journal article" date="2012" name="PLoS Pathog.">
        <title>Diverse lifestyles and strategies of plant pathogenesis encoded in the genomes of eighteen Dothideomycetes fungi.</title>
        <authorList>
            <person name="Ohm R.A."/>
            <person name="Feau N."/>
            <person name="Henrissat B."/>
            <person name="Schoch C.L."/>
            <person name="Horwitz B.A."/>
            <person name="Barry K.W."/>
            <person name="Condon B.J."/>
            <person name="Copeland A.C."/>
            <person name="Dhillon B."/>
            <person name="Glaser F."/>
            <person name="Hesse C.N."/>
            <person name="Kosti I."/>
            <person name="LaButti K."/>
            <person name="Lindquist E.A."/>
            <person name="Lucas S."/>
            <person name="Salamov A.A."/>
            <person name="Bradshaw R.E."/>
            <person name="Ciuffetti L."/>
            <person name="Hamelin R.C."/>
            <person name="Kema G.H.J."/>
            <person name="Lawrence C."/>
            <person name="Scott J.A."/>
            <person name="Spatafora J.W."/>
            <person name="Turgeon B.G."/>
            <person name="de Wit P.J.G.M."/>
            <person name="Zhong S."/>
            <person name="Goodwin S.B."/>
            <person name="Grigoriev I.V."/>
        </authorList>
    </citation>
    <scope>NUCLEOTIDE SEQUENCE [LARGE SCALE GENOMIC DNA]</scope>
    <source>
        <strain evidence="3">28A</strain>
    </source>
</reference>
<keyword evidence="1" id="KW-0732">Signal</keyword>
<dbReference type="RefSeq" id="XP_008030004.1">
    <property type="nucleotide sequence ID" value="XM_008031813.1"/>
</dbReference>
<gene>
    <name evidence="2" type="ORF">SETTUDRAFT_141492</name>
</gene>
<keyword evidence="3" id="KW-1185">Reference proteome</keyword>
<protein>
    <submittedName>
        <fullName evidence="2">Uncharacterized protein</fullName>
    </submittedName>
</protein>
<dbReference type="Proteomes" id="UP000016935">
    <property type="component" value="Unassembled WGS sequence"/>
</dbReference>
<evidence type="ECO:0000256" key="1">
    <source>
        <dbReference type="SAM" id="SignalP"/>
    </source>
</evidence>
<organism evidence="2 3">
    <name type="scientific">Exserohilum turcicum (strain 28A)</name>
    <name type="common">Northern leaf blight fungus</name>
    <name type="synonym">Setosphaeria turcica</name>
    <dbReference type="NCBI Taxonomy" id="671987"/>
    <lineage>
        <taxon>Eukaryota</taxon>
        <taxon>Fungi</taxon>
        <taxon>Dikarya</taxon>
        <taxon>Ascomycota</taxon>
        <taxon>Pezizomycotina</taxon>
        <taxon>Dothideomycetes</taxon>
        <taxon>Pleosporomycetidae</taxon>
        <taxon>Pleosporales</taxon>
        <taxon>Pleosporineae</taxon>
        <taxon>Pleosporaceae</taxon>
        <taxon>Exserohilum</taxon>
    </lineage>
</organism>
<evidence type="ECO:0000313" key="2">
    <source>
        <dbReference type="EMBL" id="EOA83049.1"/>
    </source>
</evidence>
<proteinExistence type="predicted"/>
<dbReference type="HOGENOM" id="CLU_175741_0_0_1"/>
<dbReference type="EMBL" id="KB908844">
    <property type="protein sequence ID" value="EOA83049.1"/>
    <property type="molecule type" value="Genomic_DNA"/>
</dbReference>
<reference evidence="2 3" key="2">
    <citation type="journal article" date="2013" name="PLoS Genet.">
        <title>Comparative genome structure, secondary metabolite, and effector coding capacity across Cochliobolus pathogens.</title>
        <authorList>
            <person name="Condon B.J."/>
            <person name="Leng Y."/>
            <person name="Wu D."/>
            <person name="Bushley K.E."/>
            <person name="Ohm R.A."/>
            <person name="Otillar R."/>
            <person name="Martin J."/>
            <person name="Schackwitz W."/>
            <person name="Grimwood J."/>
            <person name="MohdZainudin N."/>
            <person name="Xue C."/>
            <person name="Wang R."/>
            <person name="Manning V.A."/>
            <person name="Dhillon B."/>
            <person name="Tu Z.J."/>
            <person name="Steffenson B.J."/>
            <person name="Salamov A."/>
            <person name="Sun H."/>
            <person name="Lowry S."/>
            <person name="LaButti K."/>
            <person name="Han J."/>
            <person name="Copeland A."/>
            <person name="Lindquist E."/>
            <person name="Barry K."/>
            <person name="Schmutz J."/>
            <person name="Baker S.E."/>
            <person name="Ciuffetti L.M."/>
            <person name="Grigoriev I.V."/>
            <person name="Zhong S."/>
            <person name="Turgeon B.G."/>
        </authorList>
    </citation>
    <scope>NUCLEOTIDE SEQUENCE [LARGE SCALE GENOMIC DNA]</scope>
    <source>
        <strain evidence="3">28A</strain>
    </source>
</reference>
<dbReference type="OrthoDB" id="3446835at2759"/>
<feature type="chain" id="PRO_5004353883" evidence="1">
    <location>
        <begin position="23"/>
        <end position="95"/>
    </location>
</feature>